<gene>
    <name evidence="3" type="ORF">CR513_13355</name>
</gene>
<feature type="transmembrane region" description="Helical" evidence="1">
    <location>
        <begin position="187"/>
        <end position="208"/>
    </location>
</feature>
<protein>
    <recommendedName>
        <fullName evidence="2">Reverse transcriptase Ty1/copia-type domain-containing protein</fullName>
    </recommendedName>
</protein>
<evidence type="ECO:0000313" key="3">
    <source>
        <dbReference type="EMBL" id="RDY03102.1"/>
    </source>
</evidence>
<keyword evidence="1" id="KW-0472">Membrane</keyword>
<feature type="non-terminal residue" evidence="3">
    <location>
        <position position="1"/>
    </location>
</feature>
<dbReference type="AlphaFoldDB" id="A0A371HK67"/>
<accession>A0A371HK67</accession>
<keyword evidence="1" id="KW-1133">Transmembrane helix</keyword>
<feature type="domain" description="Reverse transcriptase Ty1/copia-type" evidence="2">
    <location>
        <begin position="189"/>
        <end position="249"/>
    </location>
</feature>
<evidence type="ECO:0000256" key="1">
    <source>
        <dbReference type="SAM" id="Phobius"/>
    </source>
</evidence>
<dbReference type="Pfam" id="PF07727">
    <property type="entry name" value="RVT_2"/>
    <property type="match status" value="1"/>
</dbReference>
<name>A0A371HK67_MUCPR</name>
<dbReference type="InterPro" id="IPR013103">
    <property type="entry name" value="RVT_2"/>
</dbReference>
<keyword evidence="1" id="KW-0812">Transmembrane</keyword>
<proteinExistence type="predicted"/>
<dbReference type="EMBL" id="QJKJ01002384">
    <property type="protein sequence ID" value="RDY03102.1"/>
    <property type="molecule type" value="Genomic_DNA"/>
</dbReference>
<dbReference type="Proteomes" id="UP000257109">
    <property type="component" value="Unassembled WGS sequence"/>
</dbReference>
<dbReference type="STRING" id="157652.A0A371HK67"/>
<keyword evidence="4" id="KW-1185">Reference proteome</keyword>
<comment type="caution">
    <text evidence="3">The sequence shown here is derived from an EMBL/GenBank/DDBJ whole genome shotgun (WGS) entry which is preliminary data.</text>
</comment>
<organism evidence="3 4">
    <name type="scientific">Mucuna pruriens</name>
    <name type="common">Velvet bean</name>
    <name type="synonym">Dolichos pruriens</name>
    <dbReference type="NCBI Taxonomy" id="157652"/>
    <lineage>
        <taxon>Eukaryota</taxon>
        <taxon>Viridiplantae</taxon>
        <taxon>Streptophyta</taxon>
        <taxon>Embryophyta</taxon>
        <taxon>Tracheophyta</taxon>
        <taxon>Spermatophyta</taxon>
        <taxon>Magnoliopsida</taxon>
        <taxon>eudicotyledons</taxon>
        <taxon>Gunneridae</taxon>
        <taxon>Pentapetalae</taxon>
        <taxon>rosids</taxon>
        <taxon>fabids</taxon>
        <taxon>Fabales</taxon>
        <taxon>Fabaceae</taxon>
        <taxon>Papilionoideae</taxon>
        <taxon>50 kb inversion clade</taxon>
        <taxon>NPAAA clade</taxon>
        <taxon>indigoferoid/millettioid clade</taxon>
        <taxon>Phaseoleae</taxon>
        <taxon>Mucuna</taxon>
    </lineage>
</organism>
<sequence>MKTEVQDHYNLESNYPQSISRTTIVMQLFKTPPSTALQFQCLLLLSLIIYNKFSPFHKAFLSAITSHDEPKTFSQVVKHSKWCEAMIQEIKALKENNISTLELLLEGKKLVYKIKYKANGEINKYKAQLVAKEVETSPNGVSNAFLHGDLNEEVNMIVPLGYVVTNLKHICCLRKSFYGLKQTSRNFAYHNLFTYSMGHIFLAILVYVDDLVKVGNDTSTCNGFKDYISKCFHMKDLGKLKYFLGLDLSHGNTCLFFANTSTQ</sequence>
<evidence type="ECO:0000259" key="2">
    <source>
        <dbReference type="Pfam" id="PF07727"/>
    </source>
</evidence>
<evidence type="ECO:0000313" key="4">
    <source>
        <dbReference type="Proteomes" id="UP000257109"/>
    </source>
</evidence>
<reference evidence="3" key="1">
    <citation type="submission" date="2018-05" db="EMBL/GenBank/DDBJ databases">
        <title>Draft genome of Mucuna pruriens seed.</title>
        <authorList>
            <person name="Nnadi N.E."/>
            <person name="Vos R."/>
            <person name="Hasami M.H."/>
            <person name="Devisetty U.K."/>
            <person name="Aguiy J.C."/>
        </authorList>
    </citation>
    <scope>NUCLEOTIDE SEQUENCE [LARGE SCALE GENOMIC DNA]</scope>
    <source>
        <strain evidence="3">JCA_2017</strain>
    </source>
</reference>